<name>A0ACA9QAF7_9GLOM</name>
<organism evidence="1 2">
    <name type="scientific">Acaulospora colombiana</name>
    <dbReference type="NCBI Taxonomy" id="27376"/>
    <lineage>
        <taxon>Eukaryota</taxon>
        <taxon>Fungi</taxon>
        <taxon>Fungi incertae sedis</taxon>
        <taxon>Mucoromycota</taxon>
        <taxon>Glomeromycotina</taxon>
        <taxon>Glomeromycetes</taxon>
        <taxon>Diversisporales</taxon>
        <taxon>Acaulosporaceae</taxon>
        <taxon>Acaulospora</taxon>
    </lineage>
</organism>
<evidence type="ECO:0000313" key="2">
    <source>
        <dbReference type="Proteomes" id="UP000789525"/>
    </source>
</evidence>
<protein>
    <submittedName>
        <fullName evidence="1">7346_t:CDS:1</fullName>
    </submittedName>
</protein>
<comment type="caution">
    <text evidence="1">The sequence shown here is derived from an EMBL/GenBank/DDBJ whole genome shotgun (WGS) entry which is preliminary data.</text>
</comment>
<feature type="non-terminal residue" evidence="1">
    <location>
        <position position="81"/>
    </location>
</feature>
<dbReference type="EMBL" id="CAJVPT010048734">
    <property type="protein sequence ID" value="CAG8742590.1"/>
    <property type="molecule type" value="Genomic_DNA"/>
</dbReference>
<gene>
    <name evidence="1" type="ORF">ACOLOM_LOCUS12254</name>
</gene>
<dbReference type="Proteomes" id="UP000789525">
    <property type="component" value="Unassembled WGS sequence"/>
</dbReference>
<evidence type="ECO:0000313" key="1">
    <source>
        <dbReference type="EMBL" id="CAG8742590.1"/>
    </source>
</evidence>
<accession>A0ACA9QAF7</accession>
<keyword evidence="2" id="KW-1185">Reference proteome</keyword>
<reference evidence="1" key="1">
    <citation type="submission" date="2021-06" db="EMBL/GenBank/DDBJ databases">
        <authorList>
            <person name="Kallberg Y."/>
            <person name="Tangrot J."/>
            <person name="Rosling A."/>
        </authorList>
    </citation>
    <scope>NUCLEOTIDE SEQUENCE</scope>
    <source>
        <strain evidence="1">CL356</strain>
    </source>
</reference>
<sequence length="81" mass="8655">MEAGSTSLARLRSRSASRLRLGYAIATQPQTPSGPYLLSNYLRAPGSAALENAPKVEIGPKQDGAASRLWWLGWNKVQGTG</sequence>
<proteinExistence type="predicted"/>